<dbReference type="Proteomes" id="UP000238825">
    <property type="component" value="Chromosome"/>
</dbReference>
<gene>
    <name evidence="1" type="ORF">LS41612_22495</name>
    <name evidence="2" type="ORF">NCTC10338_00141</name>
</gene>
<dbReference type="GeneID" id="48278979"/>
<reference evidence="2 4" key="2">
    <citation type="submission" date="2018-06" db="EMBL/GenBank/DDBJ databases">
        <authorList>
            <consortium name="Pathogen Informatics"/>
            <person name="Doyle S."/>
        </authorList>
    </citation>
    <scope>NUCLEOTIDE SEQUENCE [LARGE SCALE GENOMIC DNA]</scope>
    <source>
        <strain evidence="2 4">NCTC10338</strain>
    </source>
</reference>
<dbReference type="EMBL" id="UFSZ01000001">
    <property type="protein sequence ID" value="SUV15122.1"/>
    <property type="molecule type" value="Genomic_DNA"/>
</dbReference>
<name>A0A2S0K6D5_LYSSH</name>
<evidence type="ECO:0000313" key="1">
    <source>
        <dbReference type="EMBL" id="AVK98859.1"/>
    </source>
</evidence>
<proteinExistence type="predicted"/>
<organism evidence="1 3">
    <name type="scientific">Lysinibacillus sphaericus</name>
    <name type="common">Bacillus sphaericus</name>
    <dbReference type="NCBI Taxonomy" id="1421"/>
    <lineage>
        <taxon>Bacteria</taxon>
        <taxon>Bacillati</taxon>
        <taxon>Bacillota</taxon>
        <taxon>Bacilli</taxon>
        <taxon>Bacillales</taxon>
        <taxon>Bacillaceae</taxon>
        <taxon>Lysinibacillus</taxon>
    </lineage>
</organism>
<evidence type="ECO:0000313" key="2">
    <source>
        <dbReference type="EMBL" id="SUV15122.1"/>
    </source>
</evidence>
<dbReference type="EMBL" id="CP019980">
    <property type="protein sequence ID" value="AVK98859.1"/>
    <property type="molecule type" value="Genomic_DNA"/>
</dbReference>
<evidence type="ECO:0000313" key="4">
    <source>
        <dbReference type="Proteomes" id="UP000255295"/>
    </source>
</evidence>
<dbReference type="RefSeq" id="WP_024362652.1">
    <property type="nucleotide sequence ID" value="NZ_BJNS01000014.1"/>
</dbReference>
<sequence length="84" mass="9511">MGRKVENRYILFTGEVHEIVKFDFTQRQIETFITLWNLGHPINKIADRLNTSKVSVALIAMDLEMAGRIEPRAGGLLGKKKVVS</sequence>
<evidence type="ECO:0000313" key="3">
    <source>
        <dbReference type="Proteomes" id="UP000238825"/>
    </source>
</evidence>
<dbReference type="Proteomes" id="UP000255295">
    <property type="component" value="Unassembled WGS sequence"/>
</dbReference>
<reference evidence="1 3" key="1">
    <citation type="submission" date="2017-03" db="EMBL/GenBank/DDBJ databases">
        <title>The whole genome sequencing and assembly of Lysinibacillus sphaericus DSM 28T strain.</title>
        <authorList>
            <person name="Lee Y.-J."/>
            <person name="Yi H."/>
            <person name="Bahn Y.-S."/>
            <person name="Kim J.F."/>
            <person name="Lee D.-W."/>
        </authorList>
    </citation>
    <scope>NUCLEOTIDE SEQUENCE [LARGE SCALE GENOMIC DNA]</scope>
    <source>
        <strain evidence="1 3">DSM 28</strain>
    </source>
</reference>
<accession>A0A2S0K6D5</accession>
<protein>
    <submittedName>
        <fullName evidence="1">Uncharacterized protein</fullName>
    </submittedName>
</protein>
<dbReference type="AlphaFoldDB" id="A0A2S0K6D5"/>